<dbReference type="InterPro" id="IPR003959">
    <property type="entry name" value="ATPase_AAA_core"/>
</dbReference>
<evidence type="ECO:0000259" key="1">
    <source>
        <dbReference type="Pfam" id="PF13175"/>
    </source>
</evidence>
<reference evidence="3" key="1">
    <citation type="submission" date="2009-08" db="EMBL/GenBank/DDBJ databases">
        <authorList>
            <consortium name="US DOE Joint Genome Institute"/>
            <person name="Lucas S."/>
            <person name="Copeland A."/>
            <person name="Lapidus A."/>
            <person name="Glavina del Rio T."/>
            <person name="Dalin E."/>
            <person name="Tice H."/>
            <person name="Bruce D."/>
            <person name="Barry K."/>
            <person name="Pitluck S."/>
            <person name="Lowry S."/>
            <person name="Larimer F."/>
            <person name="Land M."/>
            <person name="Hauser L."/>
            <person name="Kyrpides N."/>
            <person name="Ivanova N."/>
            <person name="McMahon K.D."/>
            <person name="Hugenholtz P."/>
        </authorList>
    </citation>
    <scope>NUCLEOTIDE SEQUENCE</scope>
    <source>
        <strain evidence="3">UW-1</strain>
    </source>
</reference>
<sequence>MHIKSIAIENFKSLKNSGVVRMKPLTVLIGNNGSGKSSLLEAVETYRQVVLEGVDAAMEHWQGFEHIRHKGAVSRLTTAARVDPTRQHGAMSFKLKLAMPFGPVDLSLKVNVREAGNRLYIQEERFRIGKEPELTRERVIHPQALAEDRSAMFGVPALAETAEALRETLFLRLNPDAIGNLQPLRRTGGRMRLSGDGANVAEYLIDLRERSPSAFDTVAQAMRFVLPYALDVEPKIMDAGLLRRGYVQLLEDRYEIPGWLMSSGSLRVLPLVATLLDPDPPTVAFIEELENGLDPRTVGLVIDLMRDATRSGRTQVIATTHSPYLLDMLDLDDVLLCERGPGGPEFTWPAGRNDMEPWRTRFLPGRLYTMNALQRLVAHPAVEQEPEAPEGGWGEDE</sequence>
<reference evidence="3" key="2">
    <citation type="submission" date="2009-09" db="EMBL/GenBank/DDBJ databases">
        <title>Complete sequence of chromosome of Candidatus Accumulibacter phosphatis clade IIA str. UW-1.</title>
        <authorList>
            <consortium name="US DOE Joint Genome Institute"/>
            <person name="Martin H.G."/>
            <person name="Ivanova N."/>
            <person name="Kunin V."/>
            <person name="Warnecke F."/>
            <person name="Barry K."/>
            <person name="He S."/>
            <person name="Salamov A."/>
            <person name="Szeto E."/>
            <person name="Dalin E."/>
            <person name="Pangilinan J.L."/>
            <person name="Lapidus A."/>
            <person name="Lowry S."/>
            <person name="Kyrpides N.C."/>
            <person name="McMahon K.D."/>
            <person name="Hugenholtz P."/>
        </authorList>
    </citation>
    <scope>NUCLEOTIDE SEQUENCE [LARGE SCALE GENOMIC DNA]</scope>
    <source>
        <strain evidence="3">UW-1</strain>
    </source>
</reference>
<accession>C7RSR9</accession>
<proteinExistence type="predicted"/>
<dbReference type="KEGG" id="app:CAP2UW1_2685"/>
<organism evidence="3">
    <name type="scientific">Accumulibacter regalis</name>
    <dbReference type="NCBI Taxonomy" id="522306"/>
    <lineage>
        <taxon>Bacteria</taxon>
        <taxon>Pseudomonadati</taxon>
        <taxon>Pseudomonadota</taxon>
        <taxon>Betaproteobacteria</taxon>
        <taxon>Candidatus Accumulibacter</taxon>
    </lineage>
</organism>
<dbReference type="OrthoDB" id="9815944at2"/>
<dbReference type="GO" id="GO:0005524">
    <property type="term" value="F:ATP binding"/>
    <property type="evidence" value="ECO:0007669"/>
    <property type="project" value="InterPro"/>
</dbReference>
<dbReference type="InterPro" id="IPR041685">
    <property type="entry name" value="AAA_GajA/Old/RecF-like"/>
</dbReference>
<dbReference type="eggNOG" id="COG4637">
    <property type="taxonomic scope" value="Bacteria"/>
</dbReference>
<dbReference type="EMBL" id="CP001715">
    <property type="protein sequence ID" value="ACV35971.1"/>
    <property type="molecule type" value="Genomic_DNA"/>
</dbReference>
<evidence type="ECO:0000313" key="3">
    <source>
        <dbReference type="EMBL" id="ACV35971.1"/>
    </source>
</evidence>
<dbReference type="PANTHER" id="PTHR40396:SF1">
    <property type="entry name" value="ATPASE AAA-TYPE CORE DOMAIN-CONTAINING PROTEIN"/>
    <property type="match status" value="1"/>
</dbReference>
<dbReference type="Pfam" id="PF13175">
    <property type="entry name" value="AAA_15"/>
    <property type="match status" value="1"/>
</dbReference>
<name>C7RSR9_ACCRE</name>
<dbReference type="HOGENOM" id="CLU_035814_1_1_4"/>
<dbReference type="STRING" id="522306.CAP2UW1_2685"/>
<evidence type="ECO:0000259" key="2">
    <source>
        <dbReference type="Pfam" id="PF13304"/>
    </source>
</evidence>
<feature type="domain" description="ATPase AAA-type core" evidence="2">
    <location>
        <begin position="251"/>
        <end position="327"/>
    </location>
</feature>
<dbReference type="GO" id="GO:0016887">
    <property type="term" value="F:ATP hydrolysis activity"/>
    <property type="evidence" value="ECO:0007669"/>
    <property type="project" value="InterPro"/>
</dbReference>
<dbReference type="PIRSF" id="PIRSF029347">
    <property type="entry name" value="RecF"/>
    <property type="match status" value="1"/>
</dbReference>
<dbReference type="AlphaFoldDB" id="C7RSR9"/>
<dbReference type="PANTHER" id="PTHR40396">
    <property type="entry name" value="ATPASE-LIKE PROTEIN"/>
    <property type="match status" value="1"/>
</dbReference>
<dbReference type="InterPro" id="IPR027417">
    <property type="entry name" value="P-loop_NTPase"/>
</dbReference>
<dbReference type="SUPFAM" id="SSF52540">
    <property type="entry name" value="P-loop containing nucleoside triphosphate hydrolases"/>
    <property type="match status" value="1"/>
</dbReference>
<protein>
    <submittedName>
        <fullName evidence="3">ATPase-like protein</fullName>
    </submittedName>
</protein>
<dbReference type="Pfam" id="PF13304">
    <property type="entry name" value="AAA_21"/>
    <property type="match status" value="1"/>
</dbReference>
<dbReference type="InterPro" id="IPR014555">
    <property type="entry name" value="RecF-like"/>
</dbReference>
<feature type="domain" description="Endonuclease GajA/Old nuclease/RecF-like AAA" evidence="1">
    <location>
        <begin position="1"/>
        <end position="44"/>
    </location>
</feature>
<gene>
    <name evidence="3" type="ordered locus">CAP2UW1_2685</name>
</gene>
<dbReference type="Gene3D" id="3.40.50.300">
    <property type="entry name" value="P-loop containing nucleotide triphosphate hydrolases"/>
    <property type="match status" value="2"/>
</dbReference>